<evidence type="ECO:0000256" key="1">
    <source>
        <dbReference type="SAM" id="SignalP"/>
    </source>
</evidence>
<comment type="caution">
    <text evidence="2">The sequence shown here is derived from an EMBL/GenBank/DDBJ whole genome shotgun (WGS) entry which is preliminary data.</text>
</comment>
<dbReference type="EMBL" id="JBHUKY010000019">
    <property type="protein sequence ID" value="MFD2409944.1"/>
    <property type="molecule type" value="Genomic_DNA"/>
</dbReference>
<gene>
    <name evidence="2" type="ORF">ACFSX3_08695</name>
</gene>
<name>A0ABW5F4T0_9BACL</name>
<evidence type="ECO:0000313" key="2">
    <source>
        <dbReference type="EMBL" id="MFD2409944.1"/>
    </source>
</evidence>
<dbReference type="InterPro" id="IPR006059">
    <property type="entry name" value="SBP"/>
</dbReference>
<dbReference type="PROSITE" id="PS51257">
    <property type="entry name" value="PROKAR_LIPOPROTEIN"/>
    <property type="match status" value="1"/>
</dbReference>
<protein>
    <submittedName>
        <fullName evidence="2">ABC transporter substrate-binding protein</fullName>
    </submittedName>
</protein>
<sequence length="441" mass="49299">MKMIKRMGWLGLSLAFTTMMSACSSGSSAEAPSTGGKTVVTLSVQQDSEFYRAVEQKFEQAYPDIDLQIQAYKGIGEKMEGPDYEKYQKTAGTALLSGKGADIYETGSLPASDYVSKKLFLDMEDYLKQSKTLKHEDLQMNVLNALKVKGGTYIIPSGFSLRAFLGDGDVLKQAEIIDKSWTWQEWKKISKSLIASEQQAGSAHRYALPNNPPDMLLQEMVVDGYNQFVDVAARKAKFDSPAFIFMMREINEMYQEKLMTTEPVETENQLFYSAVIQGPADFINVPYTNFANPKLLYKPHSGNSGAMRIIPNYTFAIQAKSPVAEQAWTFMEFLLSDEVQSLSSREGFSLLRSLNDKQFSELQQQVKSGTYKLPDGKLASVPEGQFKVFQDMMDTADNFAMMDVKILSIIGEEANAFFSGQKTAEDVAKLIQNKATTYLNE</sequence>
<dbReference type="RefSeq" id="WP_209986966.1">
    <property type="nucleotide sequence ID" value="NZ_JBHSVQ010000001.1"/>
</dbReference>
<feature type="signal peptide" evidence="1">
    <location>
        <begin position="1"/>
        <end position="29"/>
    </location>
</feature>
<dbReference type="PANTHER" id="PTHR43649">
    <property type="entry name" value="ARABINOSE-BINDING PROTEIN-RELATED"/>
    <property type="match status" value="1"/>
</dbReference>
<dbReference type="Pfam" id="PF01547">
    <property type="entry name" value="SBP_bac_1"/>
    <property type="match status" value="1"/>
</dbReference>
<accession>A0ABW5F4T0</accession>
<organism evidence="2 3">
    <name type="scientific">Paenibacillus rhizoplanae</name>
    <dbReference type="NCBI Taxonomy" id="1917181"/>
    <lineage>
        <taxon>Bacteria</taxon>
        <taxon>Bacillati</taxon>
        <taxon>Bacillota</taxon>
        <taxon>Bacilli</taxon>
        <taxon>Bacillales</taxon>
        <taxon>Paenibacillaceae</taxon>
        <taxon>Paenibacillus</taxon>
    </lineage>
</organism>
<evidence type="ECO:0000313" key="3">
    <source>
        <dbReference type="Proteomes" id="UP001597448"/>
    </source>
</evidence>
<keyword evidence="1" id="KW-0732">Signal</keyword>
<dbReference type="PANTHER" id="PTHR43649:SF12">
    <property type="entry name" value="DIACETYLCHITOBIOSE BINDING PROTEIN DASA"/>
    <property type="match status" value="1"/>
</dbReference>
<dbReference type="Proteomes" id="UP001597448">
    <property type="component" value="Unassembled WGS sequence"/>
</dbReference>
<feature type="chain" id="PRO_5045340186" evidence="1">
    <location>
        <begin position="30"/>
        <end position="441"/>
    </location>
</feature>
<keyword evidence="3" id="KW-1185">Reference proteome</keyword>
<dbReference type="Gene3D" id="3.40.190.10">
    <property type="entry name" value="Periplasmic binding protein-like II"/>
    <property type="match status" value="1"/>
</dbReference>
<proteinExistence type="predicted"/>
<reference evidence="3" key="1">
    <citation type="journal article" date="2019" name="Int. J. Syst. Evol. Microbiol.">
        <title>The Global Catalogue of Microorganisms (GCM) 10K type strain sequencing project: providing services to taxonomists for standard genome sequencing and annotation.</title>
        <authorList>
            <consortium name="The Broad Institute Genomics Platform"/>
            <consortium name="The Broad Institute Genome Sequencing Center for Infectious Disease"/>
            <person name="Wu L."/>
            <person name="Ma J."/>
        </authorList>
    </citation>
    <scope>NUCLEOTIDE SEQUENCE [LARGE SCALE GENOMIC DNA]</scope>
    <source>
        <strain evidence="3">CCM 8725</strain>
    </source>
</reference>
<dbReference type="SUPFAM" id="SSF53850">
    <property type="entry name" value="Periplasmic binding protein-like II"/>
    <property type="match status" value="1"/>
</dbReference>
<dbReference type="InterPro" id="IPR050490">
    <property type="entry name" value="Bact_solute-bd_prot1"/>
</dbReference>